<gene>
    <name evidence="4" type="ORF">GTQ45_09485</name>
</gene>
<dbReference type="InterPro" id="IPR018392">
    <property type="entry name" value="LysM"/>
</dbReference>
<dbReference type="PANTHER" id="PTHR21666:SF263">
    <property type="entry name" value="MUREIN HYDROLASE ACTIVATOR NLPD"/>
    <property type="match status" value="1"/>
</dbReference>
<dbReference type="Pfam" id="PF01551">
    <property type="entry name" value="Peptidase_M23"/>
    <property type="match status" value="1"/>
</dbReference>
<dbReference type="PROSITE" id="PS51782">
    <property type="entry name" value="LYSM"/>
    <property type="match status" value="2"/>
</dbReference>
<comment type="similarity">
    <text evidence="1">Belongs to the E.coli NlpD/Haemophilus LppB family.</text>
</comment>
<dbReference type="GO" id="GO:0004222">
    <property type="term" value="F:metalloendopeptidase activity"/>
    <property type="evidence" value="ECO:0007669"/>
    <property type="project" value="TreeGrafter"/>
</dbReference>
<evidence type="ECO:0000256" key="1">
    <source>
        <dbReference type="ARBA" id="ARBA00038420"/>
    </source>
</evidence>
<protein>
    <submittedName>
        <fullName evidence="4">Peptidoglycan DD-metalloendopeptidase family protein</fullName>
    </submittedName>
</protein>
<dbReference type="InterPro" id="IPR050570">
    <property type="entry name" value="Cell_wall_metabolism_enzyme"/>
</dbReference>
<reference evidence="4 5" key="1">
    <citation type="journal article" date="2016" name="Int. J. Syst. Evol. Microbiol.">
        <title>Pyruvatibacter mobilis gen. nov., sp. nov., a marine bacterium from the culture broth of Picochlorum sp. 122.</title>
        <authorList>
            <person name="Wang G."/>
            <person name="Tang M."/>
            <person name="Wu H."/>
            <person name="Dai S."/>
            <person name="Li T."/>
            <person name="Chen C."/>
            <person name="He H."/>
            <person name="Fan J."/>
            <person name="Xiang W."/>
            <person name="Li X."/>
        </authorList>
    </citation>
    <scope>NUCLEOTIDE SEQUENCE [LARGE SCALE GENOMIC DNA]</scope>
    <source>
        <strain evidence="4 5">GYP-11</strain>
    </source>
</reference>
<keyword evidence="5" id="KW-1185">Reference proteome</keyword>
<dbReference type="SUPFAM" id="SSF51261">
    <property type="entry name" value="Duplicated hybrid motif"/>
    <property type="match status" value="1"/>
</dbReference>
<dbReference type="Pfam" id="PF01476">
    <property type="entry name" value="LysM"/>
    <property type="match status" value="2"/>
</dbReference>
<organism evidence="4 5">
    <name type="scientific">Pyruvatibacter mobilis</name>
    <dbReference type="NCBI Taxonomy" id="1712261"/>
    <lineage>
        <taxon>Bacteria</taxon>
        <taxon>Pseudomonadati</taxon>
        <taxon>Pseudomonadota</taxon>
        <taxon>Alphaproteobacteria</taxon>
        <taxon>Hyphomicrobiales</taxon>
        <taxon>Parvibaculaceae</taxon>
        <taxon>Pyruvatibacter</taxon>
    </lineage>
</organism>
<feature type="domain" description="LysM" evidence="3">
    <location>
        <begin position="114"/>
        <end position="158"/>
    </location>
</feature>
<evidence type="ECO:0000259" key="3">
    <source>
        <dbReference type="PROSITE" id="PS51782"/>
    </source>
</evidence>
<feature type="domain" description="LysM" evidence="3">
    <location>
        <begin position="66"/>
        <end position="110"/>
    </location>
</feature>
<dbReference type="PANTHER" id="PTHR21666">
    <property type="entry name" value="PEPTIDASE-RELATED"/>
    <property type="match status" value="1"/>
</dbReference>
<dbReference type="Gene3D" id="2.70.70.10">
    <property type="entry name" value="Glucose Permease (Domain IIA)"/>
    <property type="match status" value="1"/>
</dbReference>
<dbReference type="InterPro" id="IPR011055">
    <property type="entry name" value="Dup_hybrid_motif"/>
</dbReference>
<feature type="region of interest" description="Disordered" evidence="2">
    <location>
        <begin position="162"/>
        <end position="216"/>
    </location>
</feature>
<dbReference type="SMART" id="SM00257">
    <property type="entry name" value="LysM"/>
    <property type="match status" value="2"/>
</dbReference>
<dbReference type="RefSeq" id="WP_160587833.1">
    <property type="nucleotide sequence ID" value="NZ_BMHN01000001.1"/>
</dbReference>
<dbReference type="InterPro" id="IPR036779">
    <property type="entry name" value="LysM_dom_sf"/>
</dbReference>
<sequence length="345" mass="36625">MRFLRTLTRPLQRDGNSRNASRAVSIAALLMTGLAILGACAAPSAHRGAPVATYGGSGGSAPAEPYVITVKSGDSLSILADRHNVPMKALARANGISKPYTIYKGQKLTVPVRRVHTVQRGDTLSEIALKYDTTTREVATLNRKRAPYPIYVGERLSVGGWMPDGGTGDARRQARTAPVRTASTRASSVPSPSARPARGVASPRAKPRIPEPPARAGRFLWPAEGRIISSYGPKKGGLHNDGINIRVPRGTPVVAADNGVVAYAGNELQGYGNMVLVRHQDGYVTAYAHNSDLLVKRGDIVNRGQKIASSGASGGVSEPQIHFEVRRGSKPVNPMSYLGNNLASR</sequence>
<evidence type="ECO:0000313" key="4">
    <source>
        <dbReference type="EMBL" id="NBG95962.1"/>
    </source>
</evidence>
<feature type="compositionally biased region" description="Low complexity" evidence="2">
    <location>
        <begin position="180"/>
        <end position="198"/>
    </location>
</feature>
<evidence type="ECO:0000313" key="5">
    <source>
        <dbReference type="Proteomes" id="UP000470384"/>
    </source>
</evidence>
<dbReference type="GeneID" id="300654671"/>
<dbReference type="CDD" id="cd00118">
    <property type="entry name" value="LysM"/>
    <property type="match status" value="2"/>
</dbReference>
<accession>A0A845QBM1</accession>
<dbReference type="AlphaFoldDB" id="A0A845QBM1"/>
<evidence type="ECO:0000256" key="2">
    <source>
        <dbReference type="SAM" id="MobiDB-lite"/>
    </source>
</evidence>
<proteinExistence type="inferred from homology"/>
<dbReference type="OrthoDB" id="9795421at2"/>
<comment type="caution">
    <text evidence="4">The sequence shown here is derived from an EMBL/GenBank/DDBJ whole genome shotgun (WGS) entry which is preliminary data.</text>
</comment>
<dbReference type="CDD" id="cd12797">
    <property type="entry name" value="M23_peptidase"/>
    <property type="match status" value="1"/>
</dbReference>
<dbReference type="EMBL" id="WXYQ01000006">
    <property type="protein sequence ID" value="NBG95962.1"/>
    <property type="molecule type" value="Genomic_DNA"/>
</dbReference>
<dbReference type="Proteomes" id="UP000470384">
    <property type="component" value="Unassembled WGS sequence"/>
</dbReference>
<dbReference type="Gene3D" id="3.10.350.10">
    <property type="entry name" value="LysM domain"/>
    <property type="match status" value="2"/>
</dbReference>
<dbReference type="InterPro" id="IPR016047">
    <property type="entry name" value="M23ase_b-sheet_dom"/>
</dbReference>
<name>A0A845QBM1_9HYPH</name>